<organism evidence="1">
    <name type="scientific">Borrelia hermsii</name>
    <dbReference type="NCBI Taxonomy" id="140"/>
    <lineage>
        <taxon>Bacteria</taxon>
        <taxon>Pseudomonadati</taxon>
        <taxon>Spirochaetota</taxon>
        <taxon>Spirochaetia</taxon>
        <taxon>Spirochaetales</taxon>
        <taxon>Borreliaceae</taxon>
        <taxon>Borrelia</taxon>
    </lineage>
</organism>
<dbReference type="AlphaFoldDB" id="S4VU75"/>
<dbReference type="EMBL" id="HM008709">
    <property type="protein sequence ID" value="AGO68854.1"/>
    <property type="molecule type" value="Genomic_DNA"/>
</dbReference>
<reference evidence="1" key="2">
    <citation type="journal article" date="2013" name="J. Bacteriol.">
        <title>Large linear plasmids of Borrelia species that cause relapsing fever.</title>
        <authorList>
            <person name="Miller S.C."/>
            <person name="Porcella S.F."/>
            <person name="Raffel S.J."/>
            <person name="Schwan T.G."/>
            <person name="Barbour A.G."/>
        </authorList>
    </citation>
    <scope>NUCLEOTIDE SEQUENCE</scope>
    <source>
        <strain evidence="1">HS1</strain>
        <plasmid evidence="1">lp174</plasmid>
    </source>
</reference>
<evidence type="ECO:0000313" key="1">
    <source>
        <dbReference type="EMBL" id="AGO68854.1"/>
    </source>
</evidence>
<proteinExistence type="predicted"/>
<protein>
    <submittedName>
        <fullName evidence="1">Uncharacterized protein</fullName>
    </submittedName>
</protein>
<reference evidence="1" key="1">
    <citation type="submission" date="2012-01" db="EMBL/GenBank/DDBJ databases">
        <authorList>
            <person name="Campeau S.A."/>
            <person name="Porcella S.F."/>
            <person name="Schwan T.G."/>
            <person name="Barbour A.G."/>
        </authorList>
    </citation>
    <scope>NUCLEOTIDE SEQUENCE</scope>
    <source>
        <strain evidence="1">HS1</strain>
        <plasmid evidence="1">lp174</plasmid>
    </source>
</reference>
<accession>S4VU75</accession>
<geneLocation type="plasmid" evidence="1">
    <name>lp174</name>
</geneLocation>
<keyword evidence="1" id="KW-0614">Plasmid</keyword>
<name>S4VU75_BORHE</name>
<sequence>MTVKLRISIFLIQNSWQIIYELLFLILISILAHPQLSALTILNSTSISLLIIKAPLF</sequence>
<gene>
    <name evidence="1" type="ORF">BHA163</name>
</gene>